<reference evidence="2" key="1">
    <citation type="submission" date="2020-11" db="EMBL/GenBank/DDBJ databases">
        <authorList>
            <consortium name="DOE Joint Genome Institute"/>
            <person name="Ahrendt S."/>
            <person name="Riley R."/>
            <person name="Andreopoulos W."/>
            <person name="Labutti K."/>
            <person name="Pangilinan J."/>
            <person name="Ruiz-Duenas F.J."/>
            <person name="Barrasa J.M."/>
            <person name="Sanchez-Garcia M."/>
            <person name="Camarero S."/>
            <person name="Miyauchi S."/>
            <person name="Serrano A."/>
            <person name="Linde D."/>
            <person name="Babiker R."/>
            <person name="Drula E."/>
            <person name="Ayuso-Fernandez I."/>
            <person name="Pacheco R."/>
            <person name="Padilla G."/>
            <person name="Ferreira P."/>
            <person name="Barriuso J."/>
            <person name="Kellner H."/>
            <person name="Castanera R."/>
            <person name="Alfaro M."/>
            <person name="Ramirez L."/>
            <person name="Pisabarro A.G."/>
            <person name="Kuo A."/>
            <person name="Tritt A."/>
            <person name="Lipzen A."/>
            <person name="He G."/>
            <person name="Yan M."/>
            <person name="Ng V."/>
            <person name="Cullen D."/>
            <person name="Martin F."/>
            <person name="Rosso M.-N."/>
            <person name="Henrissat B."/>
            <person name="Hibbett D."/>
            <person name="Martinez A.T."/>
            <person name="Grigoriev I.V."/>
        </authorList>
    </citation>
    <scope>NUCLEOTIDE SEQUENCE</scope>
    <source>
        <strain evidence="2">AH 40177</strain>
    </source>
</reference>
<protein>
    <submittedName>
        <fullName evidence="2">Uncharacterized protein</fullName>
    </submittedName>
</protein>
<proteinExistence type="predicted"/>
<gene>
    <name evidence="2" type="ORF">BDP27DRAFT_1317345</name>
</gene>
<sequence length="71" mass="7890">MTEQQSVCIPTSRPISSYDNPGINPRFFIQNIELKAPKKKIPSTAAKATSRSPKTESSSTSQYLHVHLTPF</sequence>
<accession>A0A9P5Q3P9</accession>
<keyword evidence="3" id="KW-1185">Reference proteome</keyword>
<evidence type="ECO:0000256" key="1">
    <source>
        <dbReference type="SAM" id="MobiDB-lite"/>
    </source>
</evidence>
<dbReference type="AlphaFoldDB" id="A0A9P5Q3P9"/>
<feature type="compositionally biased region" description="Low complexity" evidence="1">
    <location>
        <begin position="49"/>
        <end position="61"/>
    </location>
</feature>
<evidence type="ECO:0000313" key="3">
    <source>
        <dbReference type="Proteomes" id="UP000772434"/>
    </source>
</evidence>
<evidence type="ECO:0000313" key="2">
    <source>
        <dbReference type="EMBL" id="KAF9074128.1"/>
    </source>
</evidence>
<name>A0A9P5Q3P9_9AGAR</name>
<organism evidence="2 3">
    <name type="scientific">Rhodocollybia butyracea</name>
    <dbReference type="NCBI Taxonomy" id="206335"/>
    <lineage>
        <taxon>Eukaryota</taxon>
        <taxon>Fungi</taxon>
        <taxon>Dikarya</taxon>
        <taxon>Basidiomycota</taxon>
        <taxon>Agaricomycotina</taxon>
        <taxon>Agaricomycetes</taxon>
        <taxon>Agaricomycetidae</taxon>
        <taxon>Agaricales</taxon>
        <taxon>Marasmiineae</taxon>
        <taxon>Omphalotaceae</taxon>
        <taxon>Rhodocollybia</taxon>
    </lineage>
</organism>
<dbReference type="EMBL" id="JADNRY010000014">
    <property type="protein sequence ID" value="KAF9074128.1"/>
    <property type="molecule type" value="Genomic_DNA"/>
</dbReference>
<comment type="caution">
    <text evidence="2">The sequence shown here is derived from an EMBL/GenBank/DDBJ whole genome shotgun (WGS) entry which is preliminary data.</text>
</comment>
<feature type="region of interest" description="Disordered" evidence="1">
    <location>
        <begin position="40"/>
        <end position="63"/>
    </location>
</feature>
<dbReference type="OrthoDB" id="7599968at2759"/>
<feature type="non-terminal residue" evidence="2">
    <location>
        <position position="71"/>
    </location>
</feature>
<dbReference type="Proteomes" id="UP000772434">
    <property type="component" value="Unassembled WGS sequence"/>
</dbReference>